<protein>
    <recommendedName>
        <fullName evidence="2">DUF4220 domain-containing protein</fullName>
    </recommendedName>
</protein>
<feature type="domain" description="DUF4220" evidence="2">
    <location>
        <begin position="237"/>
        <end position="370"/>
    </location>
</feature>
<feature type="transmembrane region" description="Helical" evidence="1">
    <location>
        <begin position="117"/>
        <end position="136"/>
    </location>
</feature>
<feature type="transmembrane region" description="Helical" evidence="1">
    <location>
        <begin position="46"/>
        <end position="68"/>
    </location>
</feature>
<keyword evidence="4" id="KW-1185">Reference proteome</keyword>
<evidence type="ECO:0000313" key="4">
    <source>
        <dbReference type="Proteomes" id="UP001415857"/>
    </source>
</evidence>
<organism evidence="3 4">
    <name type="scientific">Liquidambar formosana</name>
    <name type="common">Formosan gum</name>
    <dbReference type="NCBI Taxonomy" id="63359"/>
    <lineage>
        <taxon>Eukaryota</taxon>
        <taxon>Viridiplantae</taxon>
        <taxon>Streptophyta</taxon>
        <taxon>Embryophyta</taxon>
        <taxon>Tracheophyta</taxon>
        <taxon>Spermatophyta</taxon>
        <taxon>Magnoliopsida</taxon>
        <taxon>eudicotyledons</taxon>
        <taxon>Gunneridae</taxon>
        <taxon>Pentapetalae</taxon>
        <taxon>Saxifragales</taxon>
        <taxon>Altingiaceae</taxon>
        <taxon>Liquidambar</taxon>
    </lineage>
</organism>
<reference evidence="3 4" key="1">
    <citation type="journal article" date="2024" name="Plant J.">
        <title>Genome sequences and population genomics reveal climatic adaptation and genomic divergence between two closely related sweetgum species.</title>
        <authorList>
            <person name="Xu W.Q."/>
            <person name="Ren C.Q."/>
            <person name="Zhang X.Y."/>
            <person name="Comes H.P."/>
            <person name="Liu X.H."/>
            <person name="Li Y.G."/>
            <person name="Kettle C.J."/>
            <person name="Jalonen R."/>
            <person name="Gaisberger H."/>
            <person name="Ma Y.Z."/>
            <person name="Qiu Y.X."/>
        </authorList>
    </citation>
    <scope>NUCLEOTIDE SEQUENCE [LARGE SCALE GENOMIC DNA]</scope>
    <source>
        <strain evidence="3">Hangzhou</strain>
    </source>
</reference>
<feature type="transmembrane region" description="Helical" evidence="1">
    <location>
        <begin position="300"/>
        <end position="323"/>
    </location>
</feature>
<feature type="transmembrane region" description="Helical" evidence="1">
    <location>
        <begin position="88"/>
        <end position="110"/>
    </location>
</feature>
<evidence type="ECO:0000259" key="2">
    <source>
        <dbReference type="Pfam" id="PF13968"/>
    </source>
</evidence>
<keyword evidence="1" id="KW-1133">Transmembrane helix</keyword>
<feature type="domain" description="DUF4220" evidence="2">
    <location>
        <begin position="53"/>
        <end position="196"/>
    </location>
</feature>
<feature type="transmembrane region" description="Helical" evidence="1">
    <location>
        <begin position="142"/>
        <end position="158"/>
    </location>
</feature>
<feature type="transmembrane region" description="Helical" evidence="1">
    <location>
        <begin position="520"/>
        <end position="541"/>
    </location>
</feature>
<proteinExistence type="predicted"/>
<dbReference type="AlphaFoldDB" id="A0AAP0N8A1"/>
<comment type="caution">
    <text evidence="3">The sequence shown here is derived from an EMBL/GenBank/DDBJ whole genome shotgun (WGS) entry which is preliminary data.</text>
</comment>
<dbReference type="EMBL" id="JBBPBK010000015">
    <property type="protein sequence ID" value="KAK9268398.1"/>
    <property type="molecule type" value="Genomic_DNA"/>
</dbReference>
<sequence>MPFPIIPDKFKSLWNVWDLRVAVILSLFCQILLISIASLRKRTGNVFLTMFVWSAYLLADWIATYALGLIASGMASDYSKPALNEDLITFWASFLLVHLGGPHNITAFALEDNELWLRHLLQLIVHLITIAYVFTQSIPNELWIPTALIYLAGFIKYAERTRSLYLASLGALNSSNLPRPTAGSNYAQLMQTYKSRLINSIPMDIIISAEAPEVEPPDCPVANPEESPLEEFQVLQKDAFKILEVELNFMYDLLYTKMAVVHGKRGFIFRFVCLVSIVIALGCFVSHHKHHKNEIHEFDIFVTYILLVGALVLDICAIFKLIFSDWTIAKHKNSKESKLPHVIFKIRENLSFDKNHRWSKSLAQHSLITYCIGKRFRRINLAIDCVFGIFGAKDFMNEIRYKKSEPINRGKARMGEVRKLPGKVGRLTLEASIFTELREKARKANTSKDAKEICSCRGERVILEATRFFTTLDDSVRVEYDESILRWHVATELCYYTPSDKDDKDDEDGNRRYCKILSQYMMYLLVMRPAMMSTVLGIVQVRSAKIGNNRKMEDYEPSVGGIGVLCCKPLQSTCPRPAAQQRWRVYHFCLVTDDPFRPGRTFPSRFS</sequence>
<evidence type="ECO:0000256" key="1">
    <source>
        <dbReference type="SAM" id="Phobius"/>
    </source>
</evidence>
<name>A0AAP0N8A1_LIQFO</name>
<feature type="transmembrane region" description="Helical" evidence="1">
    <location>
        <begin position="20"/>
        <end position="39"/>
    </location>
</feature>
<dbReference type="InterPro" id="IPR025315">
    <property type="entry name" value="DUF4220"/>
</dbReference>
<keyword evidence="1" id="KW-0812">Transmembrane</keyword>
<keyword evidence="1" id="KW-0472">Membrane</keyword>
<evidence type="ECO:0000313" key="3">
    <source>
        <dbReference type="EMBL" id="KAK9268398.1"/>
    </source>
</evidence>
<accession>A0AAP0N8A1</accession>
<dbReference type="Proteomes" id="UP001415857">
    <property type="component" value="Unassembled WGS sequence"/>
</dbReference>
<gene>
    <name evidence="3" type="ORF">L1049_000147</name>
</gene>
<feature type="transmembrane region" description="Helical" evidence="1">
    <location>
        <begin position="267"/>
        <end position="288"/>
    </location>
</feature>
<dbReference type="Pfam" id="PF13968">
    <property type="entry name" value="DUF4220"/>
    <property type="match status" value="2"/>
</dbReference>
<dbReference type="PANTHER" id="PTHR31325">
    <property type="entry name" value="OS01G0798800 PROTEIN-RELATED"/>
    <property type="match status" value="1"/>
</dbReference>